<dbReference type="ExpressionAtlas" id="A0A1D6FD51">
    <property type="expression patterns" value="baseline and differential"/>
</dbReference>
<name>A0A1D6FD51_MAIZE</name>
<dbReference type="EMBL" id="CM000784">
    <property type="protein sequence ID" value="AQK89947.1"/>
    <property type="molecule type" value="Genomic_DNA"/>
</dbReference>
<evidence type="ECO:0000313" key="1">
    <source>
        <dbReference type="EMBL" id="AQK89944.1"/>
    </source>
</evidence>
<organism evidence="1">
    <name type="scientific">Zea mays</name>
    <name type="common">Maize</name>
    <dbReference type="NCBI Taxonomy" id="4577"/>
    <lineage>
        <taxon>Eukaryota</taxon>
        <taxon>Viridiplantae</taxon>
        <taxon>Streptophyta</taxon>
        <taxon>Embryophyta</taxon>
        <taxon>Tracheophyta</taxon>
        <taxon>Spermatophyta</taxon>
        <taxon>Magnoliopsida</taxon>
        <taxon>Liliopsida</taxon>
        <taxon>Poales</taxon>
        <taxon>Poaceae</taxon>
        <taxon>PACMAD clade</taxon>
        <taxon>Panicoideae</taxon>
        <taxon>Andropogonodae</taxon>
        <taxon>Andropogoneae</taxon>
        <taxon>Tripsacinae</taxon>
        <taxon>Zea</taxon>
    </lineage>
</organism>
<proteinExistence type="predicted"/>
<dbReference type="EMBL" id="CM000784">
    <property type="protein sequence ID" value="AQK89944.1"/>
    <property type="molecule type" value="Genomic_DNA"/>
</dbReference>
<keyword evidence="1" id="KW-0808">Transferase</keyword>
<accession>A0A1D6FD51</accession>
<reference evidence="1" key="1">
    <citation type="submission" date="2015-12" db="EMBL/GenBank/DDBJ databases">
        <title>Update maize B73 reference genome by single molecule sequencing technologies.</title>
        <authorList>
            <consortium name="Maize Genome Sequencing Project"/>
            <person name="Ware D."/>
        </authorList>
    </citation>
    <scope>NUCLEOTIDE SEQUENCE</scope>
    <source>
        <tissue evidence="1">Seedling</tissue>
    </source>
</reference>
<keyword evidence="1" id="KW-0418">Kinase</keyword>
<sequence length="93" mass="10663">MCRCAHRLRMLERVFLFSPPSSAPVRVATAFRMRFLLVTDRGYWDSLCNNLATHGKSRHICIRIHQVPELACIDNEAPARAWACNIILICCFS</sequence>
<dbReference type="AlphaFoldDB" id="A0A1D6FD51"/>
<gene>
    <name evidence="1" type="ORF">ZEAMMB73_Zm00001d008477</name>
</gene>
<protein>
    <submittedName>
        <fullName evidence="1">Receptor-like kinase4</fullName>
    </submittedName>
</protein>
<dbReference type="GO" id="GO:0016301">
    <property type="term" value="F:kinase activity"/>
    <property type="evidence" value="ECO:0007669"/>
    <property type="project" value="UniProtKB-KW"/>
</dbReference>
<keyword evidence="1" id="KW-0675">Receptor</keyword>